<gene>
    <name evidence="2" type="ORF">O181_088013</name>
</gene>
<evidence type="ECO:0000313" key="3">
    <source>
        <dbReference type="Proteomes" id="UP000765509"/>
    </source>
</evidence>
<evidence type="ECO:0000313" key="2">
    <source>
        <dbReference type="EMBL" id="MBW0548298.1"/>
    </source>
</evidence>
<evidence type="ECO:0000256" key="1">
    <source>
        <dbReference type="SAM" id="MobiDB-lite"/>
    </source>
</evidence>
<organism evidence="2 3">
    <name type="scientific">Austropuccinia psidii MF-1</name>
    <dbReference type="NCBI Taxonomy" id="1389203"/>
    <lineage>
        <taxon>Eukaryota</taxon>
        <taxon>Fungi</taxon>
        <taxon>Dikarya</taxon>
        <taxon>Basidiomycota</taxon>
        <taxon>Pucciniomycotina</taxon>
        <taxon>Pucciniomycetes</taxon>
        <taxon>Pucciniales</taxon>
        <taxon>Sphaerophragmiaceae</taxon>
        <taxon>Austropuccinia</taxon>
    </lineage>
</organism>
<dbReference type="AlphaFoldDB" id="A0A9Q3P238"/>
<name>A0A9Q3P238_9BASI</name>
<feature type="region of interest" description="Disordered" evidence="1">
    <location>
        <begin position="249"/>
        <end position="285"/>
    </location>
</feature>
<comment type="caution">
    <text evidence="2">The sequence shown here is derived from an EMBL/GenBank/DDBJ whole genome shotgun (WGS) entry which is preliminary data.</text>
</comment>
<dbReference type="EMBL" id="AVOT02053508">
    <property type="protein sequence ID" value="MBW0548298.1"/>
    <property type="molecule type" value="Genomic_DNA"/>
</dbReference>
<accession>A0A9Q3P238</accession>
<reference evidence="2" key="1">
    <citation type="submission" date="2021-03" db="EMBL/GenBank/DDBJ databases">
        <title>Draft genome sequence of rust myrtle Austropuccinia psidii MF-1, a brazilian biotype.</title>
        <authorList>
            <person name="Quecine M.C."/>
            <person name="Pachon D.M.R."/>
            <person name="Bonatelli M.L."/>
            <person name="Correr F.H."/>
            <person name="Franceschini L.M."/>
            <person name="Leite T.F."/>
            <person name="Margarido G.R.A."/>
            <person name="Almeida C.A."/>
            <person name="Ferrarezi J.A."/>
            <person name="Labate C.A."/>
        </authorList>
    </citation>
    <scope>NUCLEOTIDE SEQUENCE</scope>
    <source>
        <strain evidence="2">MF-1</strain>
    </source>
</reference>
<proteinExistence type="predicted"/>
<keyword evidence="3" id="KW-1185">Reference proteome</keyword>
<sequence length="314" mass="34697">MLANKHTRNVCLLSAPSNHTSRGVLAQDTLARTPLWLTMMKPYPSVNGHWDPKQANGNNSARLALSPQVLIFPPPLLGHHLMVTSFLDLSKVIIQLMKDGNGKRTFELGPIITMSFHQWDSKAKNKTPQIPPNKTLPFLVCLARKPCANPLKAQVAPNGQRNYSVNPPKPKSHLFLARVHPSNHLRTIQLVSQNLRWLLCNPGRNLLASHHFSFFTPINFFSPFLRPSLACPTTPRSIIIIENTPVGSSTPTLVPSPEIPPSSPKKPNASSPPVQSPSHSNDEACQEFSDLQPTLMIPQTIIHKSCWSIAAFST</sequence>
<dbReference type="Proteomes" id="UP000765509">
    <property type="component" value="Unassembled WGS sequence"/>
</dbReference>
<protein>
    <submittedName>
        <fullName evidence="2">Uncharacterized protein</fullName>
    </submittedName>
</protein>